<dbReference type="InterPro" id="IPR008426">
    <property type="entry name" value="CENP-H_C"/>
</dbReference>
<accession>A0A9P4JYL7</accession>
<keyword evidence="12" id="KW-1185">Reference proteome</keyword>
<dbReference type="PANTHER" id="PTHR48122:SF1">
    <property type="entry name" value="CENTROMERE PROTEIN H"/>
    <property type="match status" value="1"/>
</dbReference>
<evidence type="ECO:0000259" key="10">
    <source>
        <dbReference type="Pfam" id="PF05837"/>
    </source>
</evidence>
<evidence type="ECO:0000256" key="8">
    <source>
        <dbReference type="SAM" id="Coils"/>
    </source>
</evidence>
<proteinExistence type="inferred from homology"/>
<comment type="subcellular location">
    <subcellularLocation>
        <location evidence="2">Chromosome</location>
        <location evidence="2">Centromere</location>
        <location evidence="2">Kinetochore</location>
    </subcellularLocation>
    <subcellularLocation>
        <location evidence="1">Nucleus</location>
    </subcellularLocation>
</comment>
<evidence type="ECO:0000256" key="4">
    <source>
        <dbReference type="ARBA" id="ARBA00022838"/>
    </source>
</evidence>
<dbReference type="GO" id="GO:0051382">
    <property type="term" value="P:kinetochore assembly"/>
    <property type="evidence" value="ECO:0007669"/>
    <property type="project" value="InterPro"/>
</dbReference>
<keyword evidence="4" id="KW-0995">Kinetochore</keyword>
<evidence type="ECO:0000313" key="11">
    <source>
        <dbReference type="EMBL" id="KAF2205977.1"/>
    </source>
</evidence>
<dbReference type="Proteomes" id="UP000799536">
    <property type="component" value="Unassembled WGS sequence"/>
</dbReference>
<dbReference type="GO" id="GO:0000776">
    <property type="term" value="C:kinetochore"/>
    <property type="evidence" value="ECO:0007669"/>
    <property type="project" value="UniProtKB-KW"/>
</dbReference>
<reference evidence="11" key="1">
    <citation type="journal article" date="2020" name="Stud. Mycol.">
        <title>101 Dothideomycetes genomes: a test case for predicting lifestyles and emergence of pathogens.</title>
        <authorList>
            <person name="Haridas S."/>
            <person name="Albert R."/>
            <person name="Binder M."/>
            <person name="Bloem J."/>
            <person name="Labutti K."/>
            <person name="Salamov A."/>
            <person name="Andreopoulos B."/>
            <person name="Baker S."/>
            <person name="Barry K."/>
            <person name="Bills G."/>
            <person name="Bluhm B."/>
            <person name="Cannon C."/>
            <person name="Castanera R."/>
            <person name="Culley D."/>
            <person name="Daum C."/>
            <person name="Ezra D."/>
            <person name="Gonzalez J."/>
            <person name="Henrissat B."/>
            <person name="Kuo A."/>
            <person name="Liang C."/>
            <person name="Lipzen A."/>
            <person name="Lutzoni F."/>
            <person name="Magnuson J."/>
            <person name="Mondo S."/>
            <person name="Nolan M."/>
            <person name="Ohm R."/>
            <person name="Pangilinan J."/>
            <person name="Park H.-J."/>
            <person name="Ramirez L."/>
            <person name="Alfaro M."/>
            <person name="Sun H."/>
            <person name="Tritt A."/>
            <person name="Yoshinaga Y."/>
            <person name="Zwiers L.-H."/>
            <person name="Turgeon B."/>
            <person name="Goodwin S."/>
            <person name="Spatafora J."/>
            <person name="Crous P."/>
            <person name="Grigoriev I."/>
        </authorList>
    </citation>
    <scope>NUCLEOTIDE SEQUENCE</scope>
    <source>
        <strain evidence="11">ATCC 74209</strain>
    </source>
</reference>
<evidence type="ECO:0000256" key="9">
    <source>
        <dbReference type="SAM" id="MobiDB-lite"/>
    </source>
</evidence>
<organism evidence="11 12">
    <name type="scientific">Delitschia confertaspora ATCC 74209</name>
    <dbReference type="NCBI Taxonomy" id="1513339"/>
    <lineage>
        <taxon>Eukaryota</taxon>
        <taxon>Fungi</taxon>
        <taxon>Dikarya</taxon>
        <taxon>Ascomycota</taxon>
        <taxon>Pezizomycotina</taxon>
        <taxon>Dothideomycetes</taxon>
        <taxon>Pleosporomycetidae</taxon>
        <taxon>Pleosporales</taxon>
        <taxon>Delitschiaceae</taxon>
        <taxon>Delitschia</taxon>
    </lineage>
</organism>
<feature type="domain" description="Centromere protein H C-terminal" evidence="10">
    <location>
        <begin position="38"/>
        <end position="245"/>
    </location>
</feature>
<evidence type="ECO:0000256" key="5">
    <source>
        <dbReference type="ARBA" id="ARBA00023242"/>
    </source>
</evidence>
<evidence type="ECO:0000256" key="3">
    <source>
        <dbReference type="ARBA" id="ARBA00022454"/>
    </source>
</evidence>
<sequence length="247" mass="27006">MDTIMTDAPSKMESNSDVSPLIQTPHSDAFAFSDQEKRILALYDQIQDLELQQSFFQTQAQAQTPDVSALSDDGLQTQLTNAENEAAEARAEYLLRAKVTQNVMVTDPILKAIHGGANTGYAEKRILPLITERDVLSMVHGSVSSDLTSALHALTVVEKSNAIALSKNKKLAQTLLALTQNLKGQLTSDIEDPQLRKEVEDAEKEVKTARRTAKLLKGVISGMIVGSGVNWADDVVLRELVMDDEDD</sequence>
<evidence type="ECO:0000256" key="2">
    <source>
        <dbReference type="ARBA" id="ARBA00004629"/>
    </source>
</evidence>
<dbReference type="GO" id="GO:0007052">
    <property type="term" value="P:mitotic spindle organization"/>
    <property type="evidence" value="ECO:0007669"/>
    <property type="project" value="TreeGrafter"/>
</dbReference>
<keyword evidence="5" id="KW-0539">Nucleus</keyword>
<keyword evidence="3" id="KW-0158">Chromosome</keyword>
<protein>
    <recommendedName>
        <fullName evidence="10">Centromere protein H C-terminal domain-containing protein</fullName>
    </recommendedName>
</protein>
<comment type="similarity">
    <text evidence="7">Belongs to the CENP-H/MCM16 family.</text>
</comment>
<keyword evidence="8" id="KW-0175">Coiled coil</keyword>
<dbReference type="GO" id="GO:0043515">
    <property type="term" value="F:kinetochore binding"/>
    <property type="evidence" value="ECO:0007669"/>
    <property type="project" value="TreeGrafter"/>
</dbReference>
<evidence type="ECO:0000313" key="12">
    <source>
        <dbReference type="Proteomes" id="UP000799536"/>
    </source>
</evidence>
<feature type="region of interest" description="Disordered" evidence="9">
    <location>
        <begin position="1"/>
        <end position="20"/>
    </location>
</feature>
<evidence type="ECO:0000256" key="7">
    <source>
        <dbReference type="ARBA" id="ARBA00025735"/>
    </source>
</evidence>
<dbReference type="OrthoDB" id="2274804at2759"/>
<dbReference type="AlphaFoldDB" id="A0A9P4JYL7"/>
<dbReference type="InterPro" id="IPR040034">
    <property type="entry name" value="CENP-H"/>
</dbReference>
<gene>
    <name evidence="11" type="ORF">GQ43DRAFT_384722</name>
</gene>
<name>A0A9P4JYL7_9PLEO</name>
<evidence type="ECO:0000256" key="6">
    <source>
        <dbReference type="ARBA" id="ARBA00023328"/>
    </source>
</evidence>
<dbReference type="GO" id="GO:0005634">
    <property type="term" value="C:nucleus"/>
    <property type="evidence" value="ECO:0007669"/>
    <property type="project" value="UniProtKB-SubCell"/>
</dbReference>
<comment type="caution">
    <text evidence="11">The sequence shown here is derived from an EMBL/GenBank/DDBJ whole genome shotgun (WGS) entry which is preliminary data.</text>
</comment>
<feature type="coiled-coil region" evidence="8">
    <location>
        <begin position="32"/>
        <end position="92"/>
    </location>
</feature>
<dbReference type="EMBL" id="ML993847">
    <property type="protein sequence ID" value="KAF2205977.1"/>
    <property type="molecule type" value="Genomic_DNA"/>
</dbReference>
<dbReference type="GO" id="GO:0007059">
    <property type="term" value="P:chromosome segregation"/>
    <property type="evidence" value="ECO:0007669"/>
    <property type="project" value="TreeGrafter"/>
</dbReference>
<evidence type="ECO:0000256" key="1">
    <source>
        <dbReference type="ARBA" id="ARBA00004123"/>
    </source>
</evidence>
<dbReference type="Pfam" id="PF05837">
    <property type="entry name" value="CENP-H"/>
    <property type="match status" value="1"/>
</dbReference>
<keyword evidence="6" id="KW-0137">Centromere</keyword>
<feature type="coiled-coil region" evidence="8">
    <location>
        <begin position="192"/>
        <end position="219"/>
    </location>
</feature>
<dbReference type="PANTHER" id="PTHR48122">
    <property type="entry name" value="CENTROMERE PROTEIN H"/>
    <property type="match status" value="1"/>
</dbReference>